<keyword evidence="9 12" id="KW-0238">DNA-binding</keyword>
<comment type="function">
    <text evidence="12">Plays a role in the initiation of viral DNA replication. A dimer of E2 interacts with a dimer of E1 in order to improve specificity of E1 DNA binding activity. Once the complex recognizes and binds DNA at specific sites, the E2 dimer is removed from DNA. E2 also regulates viral transcription through binding to the E2RE response element (5'-ACCNNNNNNGGT-3') present in multiple copies in the regulatory regions of the viral genome. Activates or represses transcription depending on E2RE's position with regards to proximal promoter elements including the TATA-box. Repression occurs by sterically hindering the assembly of the transcription initiation complex.</text>
</comment>
<keyword evidence="8 12" id="KW-0805">Transcription regulation</keyword>
<evidence type="ECO:0000256" key="12">
    <source>
        <dbReference type="HAMAP-Rule" id="MF_04001"/>
    </source>
</evidence>
<evidence type="ECO:0000259" key="14">
    <source>
        <dbReference type="Pfam" id="PF00508"/>
    </source>
</evidence>
<feature type="region of interest" description="Disordered" evidence="13">
    <location>
        <begin position="196"/>
        <end position="288"/>
    </location>
</feature>
<comment type="caution">
    <text evidence="12">Lacks conserved residue(s) required for the propagation of feature annotation.</text>
</comment>
<feature type="domain" description="Papillomavirus E2 C-terminal" evidence="15">
    <location>
        <begin position="306"/>
        <end position="376"/>
    </location>
</feature>
<dbReference type="GO" id="GO:0042025">
    <property type="term" value="C:host cell nucleus"/>
    <property type="evidence" value="ECO:0007669"/>
    <property type="project" value="UniProtKB-SubCell"/>
</dbReference>
<dbReference type="InterPro" id="IPR033668">
    <property type="entry name" value="Reg_prot_E2"/>
</dbReference>
<dbReference type="GO" id="GO:0003700">
    <property type="term" value="F:DNA-binding transcription factor activity"/>
    <property type="evidence" value="ECO:0007669"/>
    <property type="project" value="UniProtKB-UniRule"/>
</dbReference>
<dbReference type="InterPro" id="IPR000427">
    <property type="entry name" value="Papillomavirus_E2_C"/>
</dbReference>
<dbReference type="GO" id="GO:0000166">
    <property type="term" value="F:nucleotide binding"/>
    <property type="evidence" value="ECO:0007669"/>
    <property type="project" value="UniProtKB-UniRule"/>
</dbReference>
<dbReference type="GO" id="GO:0039693">
    <property type="term" value="P:viral DNA genome replication"/>
    <property type="evidence" value="ECO:0007669"/>
    <property type="project" value="UniProtKB-UniRule"/>
</dbReference>
<keyword evidence="6 12" id="KW-1048">Host nucleus</keyword>
<keyword evidence="5 12" id="KW-0597">Phosphoprotein</keyword>
<dbReference type="GO" id="GO:0006275">
    <property type="term" value="P:regulation of DNA replication"/>
    <property type="evidence" value="ECO:0007669"/>
    <property type="project" value="UniProtKB-UniRule"/>
</dbReference>
<dbReference type="SUPFAM" id="SSF54957">
    <property type="entry name" value="Viral DNA-binding domain"/>
    <property type="match status" value="1"/>
</dbReference>
<evidence type="ECO:0000259" key="15">
    <source>
        <dbReference type="Pfam" id="PF00511"/>
    </source>
</evidence>
<dbReference type="InterPro" id="IPR035975">
    <property type="entry name" value="E2/EBNA1_C_sf"/>
</dbReference>
<keyword evidence="7 12" id="KW-0235">DNA replication</keyword>
<keyword evidence="4 12" id="KW-0244">Early protein</keyword>
<dbReference type="EMBL" id="MH777383">
    <property type="protein sequence ID" value="AYA94737.1"/>
    <property type="molecule type" value="Genomic_DNA"/>
</dbReference>
<dbReference type="InterPro" id="IPR012677">
    <property type="entry name" value="Nucleotide-bd_a/b_plait_sf"/>
</dbReference>
<comment type="subcellular location">
    <subcellularLocation>
        <location evidence="1 12">Host nucleus</location>
    </subcellularLocation>
</comment>
<evidence type="ECO:0000256" key="6">
    <source>
        <dbReference type="ARBA" id="ARBA00022562"/>
    </source>
</evidence>
<keyword evidence="11 12" id="KW-0804">Transcription</keyword>
<dbReference type="SMR" id="A0A385PL24"/>
<evidence type="ECO:0000256" key="1">
    <source>
        <dbReference type="ARBA" id="ARBA00004147"/>
    </source>
</evidence>
<comment type="subunit">
    <text evidence="12">Binds DNA as homodimer. Interacts with protein E1; this interaction greatly increases E1 DNA-binding activity. Interacts with protein L1; this interaction enhances E2-dependent replication and transcription activation. Interacts with protein L2; this interaction inhibits E2 transcriptional activity but not DNA replication function E2. Interacts with protein E7; this interaction inhibits E7 oncogenic activity. Interacts with host TAF1; this interaction modulates E2-dependent transcriptional regulation. Interacts with host BRD4; this interaction mediates E2 transcriptional activation function. Additionally, the interaction with host BRD4 on mitotic chromosomes mediates tethering of the viral genome. Interacts with host TOPBP1; this interaction is required for optimal viral DNA replication.</text>
</comment>
<accession>A0A385PL24</accession>
<dbReference type="Gene3D" id="1.10.287.30">
    <property type="entry name" value="E2 (early) protein, N terminal domain, subdomain 1"/>
    <property type="match status" value="1"/>
</dbReference>
<evidence type="ECO:0000256" key="3">
    <source>
        <dbReference type="ARBA" id="ARBA00022491"/>
    </source>
</evidence>
<name>A0A385PL24_9PAPI</name>
<comment type="similarity">
    <text evidence="12">Belongs to the papillomaviridae E2 protein family.</text>
</comment>
<protein>
    <recommendedName>
        <fullName evidence="12">Regulatory protein E2</fullName>
    </recommendedName>
</protein>
<dbReference type="Pfam" id="PF00508">
    <property type="entry name" value="PPV_E2_N"/>
    <property type="match status" value="1"/>
</dbReference>
<feature type="region of interest" description="DNA-binding domain" evidence="12">
    <location>
        <begin position="304"/>
        <end position="384"/>
    </location>
</feature>
<comment type="PTM">
    <text evidence="12">Phosphorylated.</text>
</comment>
<reference evidence="16" key="1">
    <citation type="journal article" date="2018" name="Nat. Med.">
        <title>Expanded skin virome in DOCK8-deficient patients.</title>
        <authorList>
            <consortium name="NISC Comparative Sequencing Program"/>
            <person name="Tirosh O."/>
            <person name="Conlan S."/>
            <person name="Deming C."/>
            <person name="Lee-Lin S.Q."/>
            <person name="Huang X."/>
            <person name="Su H.C."/>
            <person name="Freeman A.F."/>
            <person name="Segre J.A."/>
            <person name="Kong H.H."/>
        </authorList>
    </citation>
    <scope>NUCLEOTIDE SEQUENCE</scope>
    <source>
        <strain evidence="16">HPV-mSK_244</strain>
    </source>
</reference>
<sequence>METQATLTARFNALQEAILSLYEEGHTDLESQIKYWGLVRQEQVVLYYARKEGHTKLGLQPTPTTAVSEYNAKEAIKIQLLLKSLAKSEYGKEKWTLPETSAELLNTEPKNCFKKSGFTVTVLYDNDEKNAVEYTNWNFIYYQDSADNWHKVHGQVDINGMFYEEINGDRVYFAVFGPDSQRYGVTGKWTVKYKNATVSSSDSSSKRSLVSSEDIEHPSTSRDAPDSTEGHSGRRQTATVSSSSESVRLRRGREQGERSTKRRRIDQHTERQSIPSAGQVGSRHRSVARSGLSRLQRLQEEAWDPPVIIVEGPANSLKCWRNRLPKNNVLYMFCSTVFKWIGDGRYSQSRMLISFSNESQRLRFLELVKLPKHSSYAFGALNKL</sequence>
<evidence type="ECO:0000256" key="5">
    <source>
        <dbReference type="ARBA" id="ARBA00022553"/>
    </source>
</evidence>
<evidence type="ECO:0000256" key="2">
    <source>
        <dbReference type="ARBA" id="ARBA00007794"/>
    </source>
</evidence>
<organism evidence="16">
    <name type="scientific">Human papillomavirus</name>
    <dbReference type="NCBI Taxonomy" id="10566"/>
    <lineage>
        <taxon>Viruses</taxon>
        <taxon>Monodnaviria</taxon>
        <taxon>Shotokuvirae</taxon>
        <taxon>Cossaviricota</taxon>
        <taxon>Papovaviricetes</taxon>
        <taxon>Zurhausenvirales</taxon>
        <taxon>Papillomaviridae</taxon>
    </lineage>
</organism>
<keyword evidence="3 12" id="KW-0678">Repressor</keyword>
<evidence type="ECO:0000256" key="4">
    <source>
        <dbReference type="ARBA" id="ARBA00022518"/>
    </source>
</evidence>
<dbReference type="InterPro" id="IPR042504">
    <property type="entry name" value="Regulatory_protein_E2_N_2"/>
</dbReference>
<feature type="domain" description="Papillomavirus E2 N-terminal" evidence="14">
    <location>
        <begin position="6"/>
        <end position="200"/>
    </location>
</feature>
<evidence type="ECO:0000256" key="7">
    <source>
        <dbReference type="ARBA" id="ARBA00022705"/>
    </source>
</evidence>
<dbReference type="GO" id="GO:0003677">
    <property type="term" value="F:DNA binding"/>
    <property type="evidence" value="ECO:0007669"/>
    <property type="project" value="UniProtKB-UniRule"/>
</dbReference>
<feature type="compositionally biased region" description="Low complexity" evidence="13">
    <location>
        <begin position="199"/>
        <end position="212"/>
    </location>
</feature>
<dbReference type="SUPFAM" id="SSF51332">
    <property type="entry name" value="E2 regulatory, transactivation domain"/>
    <property type="match status" value="1"/>
</dbReference>
<dbReference type="InterPro" id="IPR036050">
    <property type="entry name" value="Regulatory_protein_E2_N"/>
</dbReference>
<dbReference type="Pfam" id="PF00511">
    <property type="entry name" value="PPV_E2_C"/>
    <property type="match status" value="1"/>
</dbReference>
<evidence type="ECO:0000256" key="8">
    <source>
        <dbReference type="ARBA" id="ARBA00023015"/>
    </source>
</evidence>
<evidence type="ECO:0000313" key="16">
    <source>
        <dbReference type="EMBL" id="AYA94737.1"/>
    </source>
</evidence>
<dbReference type="GO" id="GO:0006351">
    <property type="term" value="P:DNA-templated transcription"/>
    <property type="evidence" value="ECO:0007669"/>
    <property type="project" value="UniProtKB-UniRule"/>
</dbReference>
<evidence type="ECO:0000256" key="10">
    <source>
        <dbReference type="ARBA" id="ARBA00023159"/>
    </source>
</evidence>
<feature type="compositionally biased region" description="Basic and acidic residues" evidence="13">
    <location>
        <begin position="214"/>
        <end position="232"/>
    </location>
</feature>
<dbReference type="GO" id="GO:0006260">
    <property type="term" value="P:DNA replication"/>
    <property type="evidence" value="ECO:0007669"/>
    <property type="project" value="UniProtKB-KW"/>
</dbReference>
<proteinExistence type="inferred from homology"/>
<comment type="similarity">
    <text evidence="2">Belongs to the papillomaviridae E8^E2C protein family.</text>
</comment>
<dbReference type="HAMAP" id="MF_04001">
    <property type="entry name" value="PPV_E2"/>
    <property type="match status" value="1"/>
</dbReference>
<gene>
    <name evidence="12" type="primary">E2</name>
</gene>
<evidence type="ECO:0000256" key="11">
    <source>
        <dbReference type="ARBA" id="ARBA00023163"/>
    </source>
</evidence>
<dbReference type="Gene3D" id="2.170.200.10">
    <property type="entry name" value="Papillomavirus E2 early protein domain"/>
    <property type="match status" value="1"/>
</dbReference>
<evidence type="ECO:0000256" key="13">
    <source>
        <dbReference type="SAM" id="MobiDB-lite"/>
    </source>
</evidence>
<keyword evidence="10 12" id="KW-0010">Activator</keyword>
<dbReference type="InterPro" id="IPR001866">
    <property type="entry name" value="PPV_E2_N"/>
</dbReference>
<dbReference type="InterPro" id="IPR042503">
    <property type="entry name" value="Regulatory_protein_E2_N_1"/>
</dbReference>
<dbReference type="Gene3D" id="3.30.70.330">
    <property type="match status" value="1"/>
</dbReference>
<evidence type="ECO:0000256" key="9">
    <source>
        <dbReference type="ARBA" id="ARBA00023125"/>
    </source>
</evidence>